<protein>
    <submittedName>
        <fullName evidence="1">Uncharacterized protein</fullName>
    </submittedName>
</protein>
<name>A0A836G0U4_9TRYP</name>
<accession>A0A836G0U4</accession>
<evidence type="ECO:0000313" key="2">
    <source>
        <dbReference type="Proteomes" id="UP000674143"/>
    </source>
</evidence>
<sequence length="82" mass="8521">MLRRTCVTVLQASNFRLGVAAQKAEPAARKAVAAAAKSPERTTNAGASATGGDTVMDKMVLAAAIGSLVTWWMTVSGPQHQH</sequence>
<dbReference type="EMBL" id="JAFHLR010000030">
    <property type="protein sequence ID" value="KAG5472977.1"/>
    <property type="molecule type" value="Genomic_DNA"/>
</dbReference>
<reference evidence="2" key="2">
    <citation type="journal article" date="2021" name="Sci. Data">
        <title>Chromosome-scale genome sequencing, assembly and annotation of six genomes from subfamily Leishmaniinae.</title>
        <authorList>
            <person name="Almutairi H."/>
            <person name="Urbaniak M.D."/>
            <person name="Bates M.D."/>
            <person name="Jariyapan N."/>
            <person name="Kwakye-Nuako G."/>
            <person name="Thomaz Soccol V."/>
            <person name="Al-Salem W.S."/>
            <person name="Dillon R.J."/>
            <person name="Bates P.A."/>
            <person name="Gatherer D."/>
        </authorList>
    </citation>
    <scope>NUCLEOTIDE SEQUENCE [LARGE SCALE GENOMIC DNA]</scope>
</reference>
<comment type="caution">
    <text evidence="1">The sequence shown here is derived from an EMBL/GenBank/DDBJ whole genome shotgun (WGS) entry which is preliminary data.</text>
</comment>
<proteinExistence type="predicted"/>
<dbReference type="Proteomes" id="UP000674143">
    <property type="component" value="Unassembled WGS sequence"/>
</dbReference>
<gene>
    <name evidence="1" type="ORF">LSCM4_02303</name>
</gene>
<organism evidence="1 2">
    <name type="scientific">Leishmania orientalis</name>
    <dbReference type="NCBI Taxonomy" id="2249476"/>
    <lineage>
        <taxon>Eukaryota</taxon>
        <taxon>Discoba</taxon>
        <taxon>Euglenozoa</taxon>
        <taxon>Kinetoplastea</taxon>
        <taxon>Metakinetoplastina</taxon>
        <taxon>Trypanosomatida</taxon>
        <taxon>Trypanosomatidae</taxon>
        <taxon>Leishmaniinae</taxon>
        <taxon>Leishmania</taxon>
    </lineage>
</organism>
<reference evidence="2" key="1">
    <citation type="journal article" date="2021" name="Microbiol. Resour. Announc.">
        <title>LGAAP: Leishmaniinae Genome Assembly and Annotation Pipeline.</title>
        <authorList>
            <person name="Almutairi H."/>
            <person name="Urbaniak M.D."/>
            <person name="Bates M.D."/>
            <person name="Jariyapan N."/>
            <person name="Kwakye-Nuako G."/>
            <person name="Thomaz-Soccol V."/>
            <person name="Al-Salem W.S."/>
            <person name="Dillon R.J."/>
            <person name="Bates P.A."/>
            <person name="Gatherer D."/>
        </authorList>
    </citation>
    <scope>NUCLEOTIDE SEQUENCE [LARGE SCALE GENOMIC DNA]</scope>
</reference>
<dbReference type="RefSeq" id="XP_067061373.1">
    <property type="nucleotide sequence ID" value="XM_067204336.1"/>
</dbReference>
<dbReference type="KEGG" id="loi:92358270"/>
<evidence type="ECO:0000313" key="1">
    <source>
        <dbReference type="EMBL" id="KAG5472977.1"/>
    </source>
</evidence>
<dbReference type="GeneID" id="92358270"/>
<dbReference type="AlphaFoldDB" id="A0A836G0U4"/>
<keyword evidence="2" id="KW-1185">Reference proteome</keyword>